<name>A0AAE2ZSN8_9HYPH</name>
<dbReference type="Pfam" id="PF00583">
    <property type="entry name" value="Acetyltransf_1"/>
    <property type="match status" value="1"/>
</dbReference>
<gene>
    <name evidence="4" type="ORF">K1W69_21695</name>
</gene>
<dbReference type="InterPro" id="IPR050832">
    <property type="entry name" value="Bact_Acetyltransf"/>
</dbReference>
<keyword evidence="2" id="KW-0012">Acyltransferase</keyword>
<evidence type="ECO:0000313" key="4">
    <source>
        <dbReference type="EMBL" id="MBW8639823.1"/>
    </source>
</evidence>
<evidence type="ECO:0000256" key="2">
    <source>
        <dbReference type="ARBA" id="ARBA00023315"/>
    </source>
</evidence>
<feature type="domain" description="N-acetyltransferase" evidence="3">
    <location>
        <begin position="1"/>
        <end position="141"/>
    </location>
</feature>
<reference evidence="4" key="1">
    <citation type="submission" date="2021-08" db="EMBL/GenBank/DDBJ databases">
        <title>Hoeflea bacterium WL0058 sp. nov., isolated from the sediment.</title>
        <authorList>
            <person name="Wang L."/>
            <person name="Zhang D."/>
        </authorList>
    </citation>
    <scope>NUCLEOTIDE SEQUENCE</scope>
    <source>
        <strain evidence="4">WL0058</strain>
    </source>
</reference>
<evidence type="ECO:0000256" key="1">
    <source>
        <dbReference type="ARBA" id="ARBA00022679"/>
    </source>
</evidence>
<proteinExistence type="predicted"/>
<dbReference type="PANTHER" id="PTHR43877:SF1">
    <property type="entry name" value="ACETYLTRANSFERASE"/>
    <property type="match status" value="1"/>
</dbReference>
<dbReference type="RefSeq" id="WP_220230525.1">
    <property type="nucleotide sequence ID" value="NZ_JAICBX010000004.1"/>
</dbReference>
<keyword evidence="5" id="KW-1185">Reference proteome</keyword>
<dbReference type="SUPFAM" id="SSF55729">
    <property type="entry name" value="Acyl-CoA N-acyltransferases (Nat)"/>
    <property type="match status" value="1"/>
</dbReference>
<comment type="caution">
    <text evidence="4">The sequence shown here is derived from an EMBL/GenBank/DDBJ whole genome shotgun (WGS) entry which is preliminary data.</text>
</comment>
<dbReference type="GO" id="GO:0016747">
    <property type="term" value="F:acyltransferase activity, transferring groups other than amino-acyl groups"/>
    <property type="evidence" value="ECO:0007669"/>
    <property type="project" value="InterPro"/>
</dbReference>
<protein>
    <submittedName>
        <fullName evidence="4">N-acetyltransferase</fullName>
    </submittedName>
</protein>
<dbReference type="Proteomes" id="UP001196509">
    <property type="component" value="Unassembled WGS sequence"/>
</dbReference>
<dbReference type="PANTHER" id="PTHR43877">
    <property type="entry name" value="AMINOALKYLPHOSPHONATE N-ACETYLTRANSFERASE-RELATED-RELATED"/>
    <property type="match status" value="1"/>
</dbReference>
<accession>A0AAE2ZSN8</accession>
<dbReference type="CDD" id="cd04301">
    <property type="entry name" value="NAT_SF"/>
    <property type="match status" value="1"/>
</dbReference>
<dbReference type="EMBL" id="JAICBX010000004">
    <property type="protein sequence ID" value="MBW8639823.1"/>
    <property type="molecule type" value="Genomic_DNA"/>
</dbReference>
<keyword evidence="1" id="KW-0808">Transferase</keyword>
<dbReference type="AlphaFoldDB" id="A0AAE2ZSN8"/>
<organism evidence="4 5">
    <name type="scientific">Flavimaribacter sediminis</name>
    <dbReference type="NCBI Taxonomy" id="2865987"/>
    <lineage>
        <taxon>Bacteria</taxon>
        <taxon>Pseudomonadati</taxon>
        <taxon>Pseudomonadota</taxon>
        <taxon>Alphaproteobacteria</taxon>
        <taxon>Hyphomicrobiales</taxon>
        <taxon>Rhizobiaceae</taxon>
        <taxon>Flavimaribacter</taxon>
    </lineage>
</organism>
<evidence type="ECO:0000313" key="5">
    <source>
        <dbReference type="Proteomes" id="UP001196509"/>
    </source>
</evidence>
<dbReference type="InterPro" id="IPR000182">
    <property type="entry name" value="GNAT_dom"/>
</dbReference>
<dbReference type="InterPro" id="IPR016181">
    <property type="entry name" value="Acyl_CoA_acyltransferase"/>
</dbReference>
<dbReference type="PROSITE" id="PS51186">
    <property type="entry name" value="GNAT"/>
    <property type="match status" value="1"/>
</dbReference>
<dbReference type="Gene3D" id="3.40.630.30">
    <property type="match status" value="1"/>
</dbReference>
<evidence type="ECO:0000259" key="3">
    <source>
        <dbReference type="PROSITE" id="PS51186"/>
    </source>
</evidence>
<sequence>MQIRPEEPIDEPAVRAILLQCFPGPDEARLVDQLRSRGDAEIMLVALEDGKPVAFVALSRMRAPFKALGLAPVAVLPEYRNRGLAAELILRALADARSADWKGVFVLGDPEYYNRFGFSIEAAHGFKSPYAGPHFMALALDGDRLPATSGAVEYAPAFSNL</sequence>